<dbReference type="Proteomes" id="UP000703295">
    <property type="component" value="Unassembled WGS sequence"/>
</dbReference>
<accession>A0ABS2EX04</accession>
<name>A0ABS2EX04_9BACE</name>
<dbReference type="RefSeq" id="WP_204476255.1">
    <property type="nucleotide sequence ID" value="NZ_JACJJW010000028.1"/>
</dbReference>
<reference evidence="2 3" key="1">
    <citation type="journal article" date="2021" name="Sci. Rep.">
        <title>The distribution of antibiotic resistance genes in chicken gut microbiota commensals.</title>
        <authorList>
            <person name="Juricova H."/>
            <person name="Matiasovicova J."/>
            <person name="Kubasova T."/>
            <person name="Cejkova D."/>
            <person name="Rychlik I."/>
        </authorList>
    </citation>
    <scope>NUCLEOTIDE SEQUENCE [LARGE SCALE GENOMIC DNA]</scope>
    <source>
        <strain evidence="2 3">An801</strain>
    </source>
</reference>
<keyword evidence="1" id="KW-1133">Transmembrane helix</keyword>
<evidence type="ECO:0000313" key="2">
    <source>
        <dbReference type="EMBL" id="MBM6759086.1"/>
    </source>
</evidence>
<dbReference type="EMBL" id="JACJJW010000028">
    <property type="protein sequence ID" value="MBM6759086.1"/>
    <property type="molecule type" value="Genomic_DNA"/>
</dbReference>
<comment type="caution">
    <text evidence="2">The sequence shown here is derived from an EMBL/GenBank/DDBJ whole genome shotgun (WGS) entry which is preliminary data.</text>
</comment>
<feature type="transmembrane region" description="Helical" evidence="1">
    <location>
        <begin position="40"/>
        <end position="58"/>
    </location>
</feature>
<gene>
    <name evidence="2" type="ORF">H6A31_10420</name>
</gene>
<evidence type="ECO:0000313" key="3">
    <source>
        <dbReference type="Proteomes" id="UP000703295"/>
    </source>
</evidence>
<dbReference type="InterPro" id="IPR050445">
    <property type="entry name" value="Bact_polysacc_biosynth/exp"/>
</dbReference>
<evidence type="ECO:0000256" key="1">
    <source>
        <dbReference type="SAM" id="Phobius"/>
    </source>
</evidence>
<organism evidence="2 3">
    <name type="scientific">Bacteroides mediterraneensis</name>
    <dbReference type="NCBI Taxonomy" id="1841856"/>
    <lineage>
        <taxon>Bacteria</taxon>
        <taxon>Pseudomonadati</taxon>
        <taxon>Bacteroidota</taxon>
        <taxon>Bacteroidia</taxon>
        <taxon>Bacteroidales</taxon>
        <taxon>Bacteroidaceae</taxon>
        <taxon>Bacteroides</taxon>
    </lineage>
</organism>
<dbReference type="PANTHER" id="PTHR32309:SF13">
    <property type="entry name" value="FERRIC ENTEROBACTIN TRANSPORT PROTEIN FEPE"/>
    <property type="match status" value="1"/>
</dbReference>
<sequence>MEENKQYTKPEHQPATSNSDELQIDWMGILRQILTIRKTLYKAAGVGLVIGILIALGTPKQYTVSVTLSPEVSGGNSGNSGLASMAASFLGANVGTNSPDALNATLAPDIVASTPFLLELLDARVVSQDKKIDTTFTAYLEEEKSSWIGYVLKAPSMAMGKLKSLFSNDEEATTADSIRTGAIELTPKDAAKIGGLKKAILVEADKKSNMTNLMVTLQDPKITATMADTVVSKLQQYIIAYRTRKAKEDCEYLEKLYKERQQEYYDTQRQYAHYVDANSNMVYQSTMAERERLQNDMSLAYQVYSQVAQQLQVARAKVQEEKPVFAVVEPAVVPLQPSGTSKKVIVIGFVFLAVVFTGAWQLLGKTYWQQLKEALRDKPQE</sequence>
<feature type="transmembrane region" description="Helical" evidence="1">
    <location>
        <begin position="344"/>
        <end position="363"/>
    </location>
</feature>
<keyword evidence="1" id="KW-0812">Transmembrane</keyword>
<keyword evidence="3" id="KW-1185">Reference proteome</keyword>
<protein>
    <submittedName>
        <fullName evidence="2">Chain-length determining protein</fullName>
    </submittedName>
</protein>
<keyword evidence="1" id="KW-0472">Membrane</keyword>
<dbReference type="PANTHER" id="PTHR32309">
    <property type="entry name" value="TYROSINE-PROTEIN KINASE"/>
    <property type="match status" value="1"/>
</dbReference>
<proteinExistence type="predicted"/>